<keyword evidence="1" id="KW-0472">Membrane</keyword>
<reference evidence="3 4" key="2">
    <citation type="submission" date="2016-10" db="EMBL/GenBank/DDBJ databases">
        <authorList>
            <person name="Varghese N."/>
            <person name="Submissions S."/>
        </authorList>
    </citation>
    <scope>NUCLEOTIDE SEQUENCE [LARGE SCALE GENOMIC DNA]</scope>
    <source>
        <strain evidence="3 4">DSM 24802</strain>
    </source>
</reference>
<comment type="caution">
    <text evidence="2">The sequence shown here is derived from an EMBL/GenBank/DDBJ whole genome shotgun (WGS) entry which is preliminary data.</text>
</comment>
<keyword evidence="1" id="KW-1133">Transmembrane helix</keyword>
<evidence type="ECO:0000313" key="3">
    <source>
        <dbReference type="EMBL" id="SDX89753.1"/>
    </source>
</evidence>
<feature type="transmembrane region" description="Helical" evidence="1">
    <location>
        <begin position="6"/>
        <end position="26"/>
    </location>
</feature>
<accession>A0AAN4UVN3</accession>
<feature type="transmembrane region" description="Helical" evidence="1">
    <location>
        <begin position="47"/>
        <end position="70"/>
    </location>
</feature>
<sequence>MDWVIGVGAAMSLGGLAGVIGCIVAAMRARRAGLDDAEMRTRLQKIVLWNMATLGLSMFGLLLVVLGIILKG</sequence>
<proteinExistence type="predicted"/>
<dbReference type="RefSeq" id="WP_035840711.1">
    <property type="nucleotide sequence ID" value="NZ_BNAB01000036.1"/>
</dbReference>
<dbReference type="EMBL" id="FNOB01000039">
    <property type="protein sequence ID" value="SDX89753.1"/>
    <property type="molecule type" value="Genomic_DNA"/>
</dbReference>
<keyword evidence="4" id="KW-1185">Reference proteome</keyword>
<evidence type="ECO:0000313" key="5">
    <source>
        <dbReference type="Proteomes" id="UP000634647"/>
    </source>
</evidence>
<evidence type="ECO:0000313" key="2">
    <source>
        <dbReference type="EMBL" id="GHE06267.1"/>
    </source>
</evidence>
<reference evidence="2" key="1">
    <citation type="journal article" date="2014" name="Int. J. Syst. Evol. Microbiol.">
        <title>Complete genome sequence of Corynebacterium casei LMG S-19264T (=DSM 44701T), isolated from a smear-ripened cheese.</title>
        <authorList>
            <consortium name="US DOE Joint Genome Institute (JGI-PGF)"/>
            <person name="Walter F."/>
            <person name="Albersmeier A."/>
            <person name="Kalinowski J."/>
            <person name="Ruckert C."/>
        </authorList>
    </citation>
    <scope>NUCLEOTIDE SEQUENCE</scope>
    <source>
        <strain evidence="2">CGMCC 1.10859</strain>
    </source>
</reference>
<dbReference type="AlphaFoldDB" id="A0AAN4UVN3"/>
<dbReference type="Proteomes" id="UP000634647">
    <property type="component" value="Unassembled WGS sequence"/>
</dbReference>
<reference evidence="2" key="3">
    <citation type="submission" date="2023-06" db="EMBL/GenBank/DDBJ databases">
        <authorList>
            <person name="Sun Q."/>
            <person name="Zhou Y."/>
        </authorList>
    </citation>
    <scope>NUCLEOTIDE SEQUENCE</scope>
    <source>
        <strain evidence="2">CGMCC 1.10859</strain>
    </source>
</reference>
<gene>
    <name evidence="2" type="ORF">GCM10008024_40080</name>
    <name evidence="3" type="ORF">SAMN05444006_13913</name>
</gene>
<dbReference type="EMBL" id="BNAB01000036">
    <property type="protein sequence ID" value="GHE06267.1"/>
    <property type="molecule type" value="Genomic_DNA"/>
</dbReference>
<evidence type="ECO:0000256" key="1">
    <source>
        <dbReference type="SAM" id="Phobius"/>
    </source>
</evidence>
<name>A0AAN4UVN3_9RHOB</name>
<organism evidence="2 5">
    <name type="scientific">Allgaiera indica</name>
    <dbReference type="NCBI Taxonomy" id="765699"/>
    <lineage>
        <taxon>Bacteria</taxon>
        <taxon>Pseudomonadati</taxon>
        <taxon>Pseudomonadota</taxon>
        <taxon>Alphaproteobacteria</taxon>
        <taxon>Rhodobacterales</taxon>
        <taxon>Paracoccaceae</taxon>
        <taxon>Allgaiera</taxon>
    </lineage>
</organism>
<dbReference type="Proteomes" id="UP000199541">
    <property type="component" value="Unassembled WGS sequence"/>
</dbReference>
<evidence type="ECO:0000313" key="4">
    <source>
        <dbReference type="Proteomes" id="UP000199541"/>
    </source>
</evidence>
<protein>
    <submittedName>
        <fullName evidence="2">Uncharacterized protein</fullName>
    </submittedName>
</protein>
<keyword evidence="1" id="KW-0812">Transmembrane</keyword>